<evidence type="ECO:0000256" key="4">
    <source>
        <dbReference type="ARBA" id="ARBA00022975"/>
    </source>
</evidence>
<sequence>MSEPVAFGDRLAAAFAAYGRLCVGIDPHAQLLESWGLPDSGEGVREFGLRVVDAAAGQIGIVKPQVSFYERHGAAGYAALERVFAEARDAGLIVIADAKRGDIGSTLAGYADAWLRPGSTLEADALTLNPYQGLATLAPVMERAAAVGKGVFVLAATSNPESGPVQTAELRQSSRAGRTIASAMVDGVDAWNRARPDASTRTLGDAGVVIGATVDLRAVGIDPDAYGETPGLPVLAPGFGHQGGDPAQLGELFGRLAAGAIVNESRSVLAAGPDEIGEAVRRRAGEVGSLGV</sequence>
<dbReference type="InterPro" id="IPR011060">
    <property type="entry name" value="RibuloseP-bd_barrel"/>
</dbReference>
<evidence type="ECO:0000313" key="10">
    <source>
        <dbReference type="Proteomes" id="UP000610303"/>
    </source>
</evidence>
<proteinExistence type="inferred from homology"/>
<dbReference type="NCBIfam" id="TIGR02127">
    <property type="entry name" value="pyrF_sub2"/>
    <property type="match status" value="1"/>
</dbReference>
<keyword evidence="4" id="KW-0665">Pyrimidine biosynthesis</keyword>
<accession>A0A918CI05</accession>
<dbReference type="RefSeq" id="WP_189084912.1">
    <property type="nucleotide sequence ID" value="NZ_BMRJ01000001.1"/>
</dbReference>
<dbReference type="GO" id="GO:0009220">
    <property type="term" value="P:pyrimidine ribonucleotide biosynthetic process"/>
    <property type="evidence" value="ECO:0007669"/>
    <property type="project" value="UniProtKB-UniRule"/>
</dbReference>
<keyword evidence="3" id="KW-0210">Decarboxylase</keyword>
<dbReference type="CDD" id="cd04725">
    <property type="entry name" value="OMP_decarboxylase_like"/>
    <property type="match status" value="1"/>
</dbReference>
<dbReference type="GO" id="GO:0004590">
    <property type="term" value="F:orotidine-5'-phosphate decarboxylase activity"/>
    <property type="evidence" value="ECO:0007669"/>
    <property type="project" value="UniProtKB-UniRule"/>
</dbReference>
<evidence type="ECO:0000256" key="7">
    <source>
        <dbReference type="NCBIfam" id="TIGR02127"/>
    </source>
</evidence>
<reference evidence="9" key="1">
    <citation type="journal article" date="2014" name="Int. J. Syst. Evol. Microbiol.">
        <title>Complete genome sequence of Corynebacterium casei LMG S-19264T (=DSM 44701T), isolated from a smear-ripened cheese.</title>
        <authorList>
            <consortium name="US DOE Joint Genome Institute (JGI-PGF)"/>
            <person name="Walter F."/>
            <person name="Albersmeier A."/>
            <person name="Kalinowski J."/>
            <person name="Ruckert C."/>
        </authorList>
    </citation>
    <scope>NUCLEOTIDE SEQUENCE</scope>
    <source>
        <strain evidence="9">JCM 3346</strain>
    </source>
</reference>
<dbReference type="Proteomes" id="UP000610303">
    <property type="component" value="Unassembled WGS sequence"/>
</dbReference>
<dbReference type="AlphaFoldDB" id="A0A918CI05"/>
<evidence type="ECO:0000259" key="8">
    <source>
        <dbReference type="SMART" id="SM00934"/>
    </source>
</evidence>
<dbReference type="InterPro" id="IPR011995">
    <property type="entry name" value="OMPdecase_type-2"/>
</dbReference>
<protein>
    <recommendedName>
        <fullName evidence="7">Orotidine-5'-phosphate decarboxylase</fullName>
        <ecNumber evidence="7">4.1.1.23</ecNumber>
    </recommendedName>
</protein>
<dbReference type="PANTHER" id="PTHR43375">
    <property type="entry name" value="OROTIDINE 5'-PHOSPHATE DECARBOXYLASE"/>
    <property type="match status" value="1"/>
</dbReference>
<dbReference type="EC" id="4.1.1.23" evidence="7"/>
<dbReference type="PANTHER" id="PTHR43375:SF1">
    <property type="entry name" value="OROTIDINE 5'-PHOSPHATE DECARBOXYLASE"/>
    <property type="match status" value="1"/>
</dbReference>
<dbReference type="PROSITE" id="PS00156">
    <property type="entry name" value="OMPDECASE"/>
    <property type="match status" value="1"/>
</dbReference>
<comment type="similarity">
    <text evidence="2">Belongs to the OMP decarboxylase family. Type 2 subfamily.</text>
</comment>
<dbReference type="InterPro" id="IPR001754">
    <property type="entry name" value="OMPdeCOase_dom"/>
</dbReference>
<gene>
    <name evidence="9" type="ORF">GCM10010196_18380</name>
</gene>
<reference evidence="9" key="2">
    <citation type="submission" date="2020-09" db="EMBL/GenBank/DDBJ databases">
        <authorList>
            <person name="Sun Q."/>
            <person name="Ohkuma M."/>
        </authorList>
    </citation>
    <scope>NUCLEOTIDE SEQUENCE</scope>
    <source>
        <strain evidence="9">JCM 3346</strain>
    </source>
</reference>
<dbReference type="SMART" id="SM00934">
    <property type="entry name" value="OMPdecase"/>
    <property type="match status" value="1"/>
</dbReference>
<evidence type="ECO:0000256" key="1">
    <source>
        <dbReference type="ARBA" id="ARBA00004861"/>
    </source>
</evidence>
<evidence type="ECO:0000256" key="2">
    <source>
        <dbReference type="ARBA" id="ARBA00008847"/>
    </source>
</evidence>
<keyword evidence="10" id="KW-1185">Reference proteome</keyword>
<dbReference type="GO" id="GO:0006207">
    <property type="term" value="P:'de novo' pyrimidine nucleobase biosynthetic process"/>
    <property type="evidence" value="ECO:0007669"/>
    <property type="project" value="InterPro"/>
</dbReference>
<dbReference type="Gene3D" id="3.20.20.70">
    <property type="entry name" value="Aldolase class I"/>
    <property type="match status" value="1"/>
</dbReference>
<evidence type="ECO:0000256" key="6">
    <source>
        <dbReference type="ARBA" id="ARBA00049157"/>
    </source>
</evidence>
<comment type="caution">
    <text evidence="9">The sequence shown here is derived from an EMBL/GenBank/DDBJ whole genome shotgun (WGS) entry which is preliminary data.</text>
</comment>
<evidence type="ECO:0000313" key="9">
    <source>
        <dbReference type="EMBL" id="GGR24860.1"/>
    </source>
</evidence>
<dbReference type="Pfam" id="PF00215">
    <property type="entry name" value="OMPdecase"/>
    <property type="match status" value="1"/>
</dbReference>
<evidence type="ECO:0000256" key="5">
    <source>
        <dbReference type="ARBA" id="ARBA00023239"/>
    </source>
</evidence>
<name>A0A918CI05_AGRME</name>
<dbReference type="InterPro" id="IPR018089">
    <property type="entry name" value="OMPdecase_AS"/>
</dbReference>
<dbReference type="EMBL" id="BMRJ01000001">
    <property type="protein sequence ID" value="GGR24860.1"/>
    <property type="molecule type" value="Genomic_DNA"/>
</dbReference>
<dbReference type="SUPFAM" id="SSF51366">
    <property type="entry name" value="Ribulose-phoshate binding barrel"/>
    <property type="match status" value="1"/>
</dbReference>
<comment type="catalytic activity">
    <reaction evidence="6">
        <text>orotidine 5'-phosphate + H(+) = UMP + CO2</text>
        <dbReference type="Rhea" id="RHEA:11596"/>
        <dbReference type="ChEBI" id="CHEBI:15378"/>
        <dbReference type="ChEBI" id="CHEBI:16526"/>
        <dbReference type="ChEBI" id="CHEBI:57538"/>
        <dbReference type="ChEBI" id="CHEBI:57865"/>
        <dbReference type="EC" id="4.1.1.23"/>
    </reaction>
</comment>
<comment type="pathway">
    <text evidence="1">Pyrimidine metabolism; UMP biosynthesis via de novo pathway; UMP from orotate: step 2/2.</text>
</comment>
<evidence type="ECO:0000256" key="3">
    <source>
        <dbReference type="ARBA" id="ARBA00022793"/>
    </source>
</evidence>
<dbReference type="InterPro" id="IPR013785">
    <property type="entry name" value="Aldolase_TIM"/>
</dbReference>
<organism evidence="9 10">
    <name type="scientific">Agromyces mediolanus</name>
    <name type="common">Corynebacterium mediolanum</name>
    <dbReference type="NCBI Taxonomy" id="41986"/>
    <lineage>
        <taxon>Bacteria</taxon>
        <taxon>Bacillati</taxon>
        <taxon>Actinomycetota</taxon>
        <taxon>Actinomycetes</taxon>
        <taxon>Micrococcales</taxon>
        <taxon>Microbacteriaceae</taxon>
        <taxon>Agromyces</taxon>
    </lineage>
</organism>
<feature type="domain" description="Orotidine 5'-phosphate decarboxylase" evidence="8">
    <location>
        <begin position="20"/>
        <end position="280"/>
    </location>
</feature>
<keyword evidence="5" id="KW-0456">Lyase</keyword>